<organism evidence="1 2">
    <name type="scientific">Streptomyces phage Ibantik</name>
    <dbReference type="NCBI Taxonomy" id="2182397"/>
    <lineage>
        <taxon>Viruses</taxon>
        <taxon>Duplodnaviria</taxon>
        <taxon>Heunggongvirae</taxon>
        <taxon>Uroviricota</taxon>
        <taxon>Caudoviricetes</taxon>
        <taxon>Ibantikvirus</taxon>
        <taxon>Ibantikvirus ibantik</taxon>
    </lineage>
</organism>
<keyword evidence="2" id="KW-1185">Reference proteome</keyword>
<proteinExistence type="predicted"/>
<dbReference type="GeneID" id="80019238"/>
<dbReference type="Proteomes" id="UP000247188">
    <property type="component" value="Segment"/>
</dbReference>
<sequence length="59" mass="6921">MNYTEKYEVRKKDGAKYFVLHQFDDYEDAIKYMEMMAHGSGAWRVVRIMEVIVASVAKA</sequence>
<gene>
    <name evidence="1" type="primary">19</name>
    <name evidence="1" type="ORF">SEA_IBANTIK_19</name>
</gene>
<dbReference type="RefSeq" id="YP_010754643.1">
    <property type="nucleotide sequence ID" value="NC_073462.1"/>
</dbReference>
<evidence type="ECO:0000313" key="2">
    <source>
        <dbReference type="Proteomes" id="UP000247188"/>
    </source>
</evidence>
<name>A0A2U8UNQ1_9CAUD</name>
<reference evidence="2" key="1">
    <citation type="submission" date="2018-04" db="EMBL/GenBank/DDBJ databases">
        <authorList>
            <person name="Go L.Y."/>
            <person name="Mitchell J.A."/>
        </authorList>
    </citation>
    <scope>NUCLEOTIDE SEQUENCE [LARGE SCALE GENOMIC DNA]</scope>
</reference>
<accession>A0A2U8UNQ1</accession>
<dbReference type="KEGG" id="vg:80019238"/>
<dbReference type="EMBL" id="MH155870">
    <property type="protein sequence ID" value="AWN05243.1"/>
    <property type="molecule type" value="Genomic_DNA"/>
</dbReference>
<protein>
    <submittedName>
        <fullName evidence="1">Uncharacterized protein</fullName>
    </submittedName>
</protein>
<evidence type="ECO:0000313" key="1">
    <source>
        <dbReference type="EMBL" id="AWN05243.1"/>
    </source>
</evidence>